<name>A0A0U3HD38_9MICC</name>
<dbReference type="AlphaFoldDB" id="A0A0U3HD38"/>
<dbReference type="EMBL" id="BJZR01000030">
    <property type="protein sequence ID" value="GEO92067.1"/>
    <property type="molecule type" value="Genomic_DNA"/>
</dbReference>
<organism evidence="2 4">
    <name type="scientific">Kocuria flava</name>
    <dbReference type="NCBI Taxonomy" id="446860"/>
    <lineage>
        <taxon>Bacteria</taxon>
        <taxon>Bacillati</taxon>
        <taxon>Actinomycetota</taxon>
        <taxon>Actinomycetes</taxon>
        <taxon>Micrococcales</taxon>
        <taxon>Micrococcaceae</taxon>
        <taxon>Kocuria</taxon>
    </lineage>
</organism>
<evidence type="ECO:0000313" key="2">
    <source>
        <dbReference type="EMBL" id="ALU38696.1"/>
    </source>
</evidence>
<accession>A0A0U3HD38</accession>
<gene>
    <name evidence="2" type="ORF">AS188_01825</name>
    <name evidence="3" type="ORF">KFL01_13730</name>
</gene>
<dbReference type="Pfam" id="PF13653">
    <property type="entry name" value="GDPD_2"/>
    <property type="match status" value="1"/>
</dbReference>
<keyword evidence="5" id="KW-1185">Reference proteome</keyword>
<proteinExistence type="predicted"/>
<reference evidence="2 4" key="1">
    <citation type="submission" date="2015-11" db="EMBL/GenBank/DDBJ databases">
        <title>Complete Genome Sequence of Kocuria flava strain HO-9041.</title>
        <authorList>
            <person name="Zhou M."/>
            <person name="Dai J."/>
        </authorList>
    </citation>
    <scope>NUCLEOTIDE SEQUENCE [LARGE SCALE GENOMIC DNA]</scope>
    <source>
        <strain evidence="2 4">HO-9041</strain>
    </source>
</reference>
<sequence>MPPYLRTLVAAGAAALLLSAPQTAAAAGAELGQPLPRAHAEGHRVRFWATNDIAGPARENLWTELRAAGVEHINTDDLAGLQEFLAG</sequence>
<dbReference type="Proteomes" id="UP000321155">
    <property type="component" value="Unassembled WGS sequence"/>
</dbReference>
<dbReference type="EMBL" id="CP013254">
    <property type="protein sequence ID" value="ALU38696.1"/>
    <property type="molecule type" value="Genomic_DNA"/>
</dbReference>
<dbReference type="RefSeq" id="WP_058857410.1">
    <property type="nucleotide sequence ID" value="NZ_BJZR01000030.1"/>
</dbReference>
<dbReference type="STRING" id="446860.AS188_01825"/>
<dbReference type="OrthoDB" id="384721at2"/>
<evidence type="ECO:0000313" key="3">
    <source>
        <dbReference type="EMBL" id="GEO92067.1"/>
    </source>
</evidence>
<feature type="signal peptide" evidence="1">
    <location>
        <begin position="1"/>
        <end position="26"/>
    </location>
</feature>
<dbReference type="Proteomes" id="UP000057181">
    <property type="component" value="Chromosome"/>
</dbReference>
<protein>
    <submittedName>
        <fullName evidence="2">Uncharacterized protein</fullName>
    </submittedName>
</protein>
<evidence type="ECO:0000313" key="5">
    <source>
        <dbReference type="Proteomes" id="UP000321155"/>
    </source>
</evidence>
<evidence type="ECO:0000313" key="4">
    <source>
        <dbReference type="Proteomes" id="UP000057181"/>
    </source>
</evidence>
<reference evidence="3 5" key="2">
    <citation type="submission" date="2019-07" db="EMBL/GenBank/DDBJ databases">
        <title>Whole genome shotgun sequence of Kocuria flava NBRC 107626.</title>
        <authorList>
            <person name="Hosoyama A."/>
            <person name="Uohara A."/>
            <person name="Ohji S."/>
            <person name="Ichikawa N."/>
        </authorList>
    </citation>
    <scope>NUCLEOTIDE SEQUENCE [LARGE SCALE GENOMIC DNA]</scope>
    <source>
        <strain evidence="3 5">NBRC 107626</strain>
    </source>
</reference>
<keyword evidence="1" id="KW-0732">Signal</keyword>
<feature type="chain" id="PRO_5044547206" evidence="1">
    <location>
        <begin position="27"/>
        <end position="87"/>
    </location>
</feature>
<dbReference type="KEGG" id="kfv:AS188_01825"/>
<evidence type="ECO:0000256" key="1">
    <source>
        <dbReference type="SAM" id="SignalP"/>
    </source>
</evidence>